<evidence type="ECO:0000313" key="3">
    <source>
        <dbReference type="Proteomes" id="UP000078354"/>
    </source>
</evidence>
<dbReference type="KEGG" id="psil:PMA3_24970"/>
<name>A0A191YZV0_9PSED</name>
<evidence type="ECO:0000256" key="1">
    <source>
        <dbReference type="SAM" id="Phobius"/>
    </source>
</evidence>
<dbReference type="AlphaFoldDB" id="A0A191YZV0"/>
<proteinExistence type="predicted"/>
<dbReference type="RefSeq" id="WP_082930418.1">
    <property type="nucleotide sequence ID" value="NZ_CP014870.1"/>
</dbReference>
<keyword evidence="1" id="KW-0472">Membrane</keyword>
<keyword evidence="1" id="KW-0812">Transmembrane</keyword>
<keyword evidence="3" id="KW-1185">Reference proteome</keyword>
<keyword evidence="1" id="KW-1133">Transmembrane helix</keyword>
<gene>
    <name evidence="2" type="ORF">PMA3_24970</name>
</gene>
<protein>
    <submittedName>
        <fullName evidence="2">Uncharacterized protein</fullName>
    </submittedName>
</protein>
<dbReference type="Proteomes" id="UP000078354">
    <property type="component" value="Chromosome"/>
</dbReference>
<organism evidence="2 3">
    <name type="scientific">Pseudomonas silesiensis</name>
    <dbReference type="NCBI Taxonomy" id="1853130"/>
    <lineage>
        <taxon>Bacteria</taxon>
        <taxon>Pseudomonadati</taxon>
        <taxon>Pseudomonadota</taxon>
        <taxon>Gammaproteobacteria</taxon>
        <taxon>Pseudomonadales</taxon>
        <taxon>Pseudomonadaceae</taxon>
        <taxon>Pseudomonas</taxon>
    </lineage>
</organism>
<feature type="transmembrane region" description="Helical" evidence="1">
    <location>
        <begin position="12"/>
        <end position="32"/>
    </location>
</feature>
<dbReference type="NCBIfam" id="NF047650">
    <property type="entry name" value="lipo_NMCC_0638"/>
    <property type="match status" value="1"/>
</dbReference>
<sequence length="200" mass="21774">MIASSDHFYLEFWALGGFSMPRFIVVILMLALTSNVCLGSEGDAQANSFANIYALLCMKNLLNLEALREQLKPMPQFPPEKAAPFLGGRPGDAWPVPDKHGKFVLTIHSSKNFCAVHAHRASTETAIKRFTSLVADAPYPLIATQVKNEQTQDVVNGPVQTVSYEWSTPGAPLKLLFTLSTTPSDSAELQVLGSAAVIRQ</sequence>
<accession>A0A191YZV0</accession>
<reference evidence="2 3" key="1">
    <citation type="journal article" date="2018" name="Syst. Appl. Microbiol.">
        <title>Pseudomonas silesiensis sp. nov. strain A3T isolated from a biological pesticide sewage treatment plant and analysis of the complete genome sequence.</title>
        <authorList>
            <person name="Kaminski M.A."/>
            <person name="Furmanczyk E.M."/>
            <person name="Sobczak A."/>
            <person name="Dziembowski A."/>
            <person name="Lipinski L."/>
        </authorList>
    </citation>
    <scope>NUCLEOTIDE SEQUENCE [LARGE SCALE GENOMIC DNA]</scope>
    <source>
        <strain evidence="2 3">A3</strain>
    </source>
</reference>
<evidence type="ECO:0000313" key="2">
    <source>
        <dbReference type="EMBL" id="ANJ58246.1"/>
    </source>
</evidence>
<dbReference type="OrthoDB" id="6089555at2"/>
<dbReference type="EMBL" id="CP014870">
    <property type="protein sequence ID" value="ANJ58246.1"/>
    <property type="molecule type" value="Genomic_DNA"/>
</dbReference>